<dbReference type="InterPro" id="IPR001034">
    <property type="entry name" value="DeoR_HTH"/>
</dbReference>
<feature type="domain" description="HTH deoR-type" evidence="4">
    <location>
        <begin position="3"/>
        <end position="69"/>
    </location>
</feature>
<dbReference type="RefSeq" id="WP_344110428.1">
    <property type="nucleotide sequence ID" value="NZ_BAAANE010000004.1"/>
</dbReference>
<dbReference type="Pfam" id="PF08279">
    <property type="entry name" value="HTH_11"/>
    <property type="match status" value="1"/>
</dbReference>
<protein>
    <submittedName>
        <fullName evidence="5">YafY family protein</fullName>
    </submittedName>
</protein>
<dbReference type="PROSITE" id="PS52050">
    <property type="entry name" value="WYL"/>
    <property type="match status" value="1"/>
</dbReference>
<keyword evidence="3" id="KW-0804">Transcription</keyword>
<reference evidence="6" key="1">
    <citation type="journal article" date="2019" name="Int. J. Syst. Evol. Microbiol.">
        <title>The Global Catalogue of Microorganisms (GCM) 10K type strain sequencing project: providing services to taxonomists for standard genome sequencing and annotation.</title>
        <authorList>
            <consortium name="The Broad Institute Genomics Platform"/>
            <consortium name="The Broad Institute Genome Sequencing Center for Infectious Disease"/>
            <person name="Wu L."/>
            <person name="Ma J."/>
        </authorList>
    </citation>
    <scope>NUCLEOTIDE SEQUENCE [LARGE SCALE GENOMIC DNA]</scope>
    <source>
        <strain evidence="6">JCM 14306</strain>
    </source>
</reference>
<dbReference type="Pfam" id="PF13280">
    <property type="entry name" value="WYL"/>
    <property type="match status" value="1"/>
</dbReference>
<keyword evidence="2" id="KW-0238">DNA-binding</keyword>
<dbReference type="EMBL" id="BAAANE010000004">
    <property type="protein sequence ID" value="GAA1629787.1"/>
    <property type="molecule type" value="Genomic_DNA"/>
</dbReference>
<dbReference type="InterPro" id="IPR026881">
    <property type="entry name" value="WYL_dom"/>
</dbReference>
<dbReference type="InterPro" id="IPR028349">
    <property type="entry name" value="PafC-like"/>
</dbReference>
<dbReference type="InterPro" id="IPR051534">
    <property type="entry name" value="CBASS_pafABC_assoc_protein"/>
</dbReference>
<evidence type="ECO:0000256" key="2">
    <source>
        <dbReference type="ARBA" id="ARBA00023125"/>
    </source>
</evidence>
<evidence type="ECO:0000313" key="5">
    <source>
        <dbReference type="EMBL" id="GAA1629787.1"/>
    </source>
</evidence>
<name>A0ABP4R0B0_9ACTN</name>
<evidence type="ECO:0000256" key="3">
    <source>
        <dbReference type="ARBA" id="ARBA00023163"/>
    </source>
</evidence>
<proteinExistence type="predicted"/>
<keyword evidence="1" id="KW-0805">Transcription regulation</keyword>
<dbReference type="Pfam" id="PF25583">
    <property type="entry name" value="WCX"/>
    <property type="match status" value="1"/>
</dbReference>
<dbReference type="Gene3D" id="1.10.10.10">
    <property type="entry name" value="Winged helix-like DNA-binding domain superfamily/Winged helix DNA-binding domain"/>
    <property type="match status" value="1"/>
</dbReference>
<evidence type="ECO:0000313" key="6">
    <source>
        <dbReference type="Proteomes" id="UP001501319"/>
    </source>
</evidence>
<dbReference type="InterPro" id="IPR036388">
    <property type="entry name" value="WH-like_DNA-bd_sf"/>
</dbReference>
<keyword evidence="6" id="KW-1185">Reference proteome</keyword>
<comment type="caution">
    <text evidence="5">The sequence shown here is derived from an EMBL/GenBank/DDBJ whole genome shotgun (WGS) entry which is preliminary data.</text>
</comment>
<gene>
    <name evidence="5" type="ORF">GCM10009744_17250</name>
</gene>
<dbReference type="InterPro" id="IPR013196">
    <property type="entry name" value="HTH_11"/>
</dbReference>
<sequence length="318" mass="34588">MDTAARVLRLLSLLQARPQWDGAELASRLEVTSRTVRRDVTRLRSLGYPVEADPGLGGGYRLGHGGRLPPLLLDDDEAVAVAVGLRVATTTTISGIEEAAIAALAKLHQVLPTRLREQVTAVAGSTVQLPPGDLPSIDGEVLVALAAGCRRTEGIRFTYRDHAGRASERSVEPLRIVHTGRRWYLVARDRDRGAWRTFRIDRVTAPTLTGHRYRFDDPPDPVALVAEGTGLAPWEIEARVLVRADADTVTRVIPPGQGVVEVVDATSSVLRFAANDLAPLVDYAARIPWEFEVLEPAELREALQELGERLTRASASTA</sequence>
<dbReference type="InterPro" id="IPR057727">
    <property type="entry name" value="WCX_dom"/>
</dbReference>
<dbReference type="PANTHER" id="PTHR34580:SF3">
    <property type="entry name" value="PROTEIN PAFB"/>
    <property type="match status" value="1"/>
</dbReference>
<evidence type="ECO:0000259" key="4">
    <source>
        <dbReference type="PROSITE" id="PS51000"/>
    </source>
</evidence>
<dbReference type="PROSITE" id="PS51000">
    <property type="entry name" value="HTH_DEOR_2"/>
    <property type="match status" value="1"/>
</dbReference>
<dbReference type="InterPro" id="IPR036390">
    <property type="entry name" value="WH_DNA-bd_sf"/>
</dbReference>
<organism evidence="5 6">
    <name type="scientific">Kribbella alba</name>
    <dbReference type="NCBI Taxonomy" id="190197"/>
    <lineage>
        <taxon>Bacteria</taxon>
        <taxon>Bacillati</taxon>
        <taxon>Actinomycetota</taxon>
        <taxon>Actinomycetes</taxon>
        <taxon>Propionibacteriales</taxon>
        <taxon>Kribbellaceae</taxon>
        <taxon>Kribbella</taxon>
    </lineage>
</organism>
<evidence type="ECO:0000256" key="1">
    <source>
        <dbReference type="ARBA" id="ARBA00023015"/>
    </source>
</evidence>
<dbReference type="PANTHER" id="PTHR34580">
    <property type="match status" value="1"/>
</dbReference>
<accession>A0ABP4R0B0</accession>
<dbReference type="InterPro" id="IPR018356">
    <property type="entry name" value="Tscrpt_reg_HTH_DeoR_CS"/>
</dbReference>
<dbReference type="Proteomes" id="UP001501319">
    <property type="component" value="Unassembled WGS sequence"/>
</dbReference>
<dbReference type="PROSITE" id="PS00894">
    <property type="entry name" value="HTH_DEOR_1"/>
    <property type="match status" value="1"/>
</dbReference>
<dbReference type="SUPFAM" id="SSF46785">
    <property type="entry name" value="Winged helix' DNA-binding domain"/>
    <property type="match status" value="1"/>
</dbReference>
<dbReference type="PIRSF" id="PIRSF016838">
    <property type="entry name" value="PafC"/>
    <property type="match status" value="1"/>
</dbReference>